<feature type="compositionally biased region" description="Basic residues" evidence="1">
    <location>
        <begin position="224"/>
        <end position="234"/>
    </location>
</feature>
<feature type="signal peptide" evidence="2">
    <location>
        <begin position="1"/>
        <end position="23"/>
    </location>
</feature>
<name>A0ABT5JDQ0_RHOTP</name>
<keyword evidence="2" id="KW-0732">Signal</keyword>
<protein>
    <recommendedName>
        <fullName evidence="5">Peptidase M15A C-terminal domain-containing protein</fullName>
    </recommendedName>
</protein>
<evidence type="ECO:0000256" key="1">
    <source>
        <dbReference type="SAM" id="MobiDB-lite"/>
    </source>
</evidence>
<accession>A0ABT5JDQ0</accession>
<feature type="chain" id="PRO_5045053807" description="Peptidase M15A C-terminal domain-containing protein" evidence="2">
    <location>
        <begin position="24"/>
        <end position="247"/>
    </location>
</feature>
<keyword evidence="4" id="KW-1185">Reference proteome</keyword>
<feature type="compositionally biased region" description="Basic residues" evidence="1">
    <location>
        <begin position="26"/>
        <end position="38"/>
    </location>
</feature>
<organism evidence="3 4">
    <name type="scientific">Rhodoplanes tepidamans</name>
    <name type="common">Rhodoplanes cryptolactis</name>
    <dbReference type="NCBI Taxonomy" id="200616"/>
    <lineage>
        <taxon>Bacteria</taxon>
        <taxon>Pseudomonadati</taxon>
        <taxon>Pseudomonadota</taxon>
        <taxon>Alphaproteobacteria</taxon>
        <taxon>Hyphomicrobiales</taxon>
        <taxon>Nitrobacteraceae</taxon>
        <taxon>Rhodoplanes</taxon>
    </lineage>
</organism>
<sequence>MTKFWSTALVAAVVVALPAAAMARPHKARSHSVHAHSSHAHDARHPAAGRHAAKATRHRAHRHVRARTHQAATRAERRAFARARAMQAYAYAPAVAPNGSTGPEIQTAPGFEGMPAPAVHRADGARTPRLGGIVAPLAQKAAEISAACGARVISGVRHTRVAGTGRMSLHASGRAIDMRGNPGCIYRMLQGWAGGYTTDYGRAGHVHISWGGSEHGLRFAHGGGRSRHAHKASGRARWAGRSGGRRG</sequence>
<evidence type="ECO:0000313" key="3">
    <source>
        <dbReference type="EMBL" id="MDC7787809.1"/>
    </source>
</evidence>
<evidence type="ECO:0000313" key="4">
    <source>
        <dbReference type="Proteomes" id="UP001165652"/>
    </source>
</evidence>
<dbReference type="RefSeq" id="WP_272778644.1">
    <property type="nucleotide sequence ID" value="NZ_JAQQLI010000032.1"/>
</dbReference>
<feature type="region of interest" description="Disordered" evidence="1">
    <location>
        <begin position="222"/>
        <end position="247"/>
    </location>
</feature>
<dbReference type="EMBL" id="JAQQLI010000032">
    <property type="protein sequence ID" value="MDC7787809.1"/>
    <property type="molecule type" value="Genomic_DNA"/>
</dbReference>
<reference evidence="3" key="2">
    <citation type="submission" date="2023-02" db="EMBL/GenBank/DDBJ databases">
        <authorList>
            <person name="Rayyan A."/>
            <person name="Meyer T."/>
            <person name="Kyndt J.A."/>
        </authorList>
    </citation>
    <scope>NUCLEOTIDE SEQUENCE</scope>
    <source>
        <strain evidence="3">DSM 9987</strain>
    </source>
</reference>
<feature type="region of interest" description="Disordered" evidence="1">
    <location>
        <begin position="26"/>
        <end position="79"/>
    </location>
</feature>
<reference evidence="3" key="1">
    <citation type="journal article" date="2023" name="Microbiol Resour">
        <title>Genome Sequences of Rhodoplanes serenus and Two Thermotolerant Strains, Rhodoplanes tepidamans and 'Rhodoplanes cryptolactis,' Further Refine the Genus.</title>
        <authorList>
            <person name="Rayyan A.A."/>
            <person name="Kyndt J.A."/>
        </authorList>
    </citation>
    <scope>NUCLEOTIDE SEQUENCE</scope>
    <source>
        <strain evidence="3">DSM 9987</strain>
    </source>
</reference>
<comment type="caution">
    <text evidence="3">The sequence shown here is derived from an EMBL/GenBank/DDBJ whole genome shotgun (WGS) entry which is preliminary data.</text>
</comment>
<gene>
    <name evidence="3" type="ORF">PQJ73_19125</name>
</gene>
<dbReference type="Proteomes" id="UP001165652">
    <property type="component" value="Unassembled WGS sequence"/>
</dbReference>
<feature type="compositionally biased region" description="Basic residues" evidence="1">
    <location>
        <begin position="47"/>
        <end position="68"/>
    </location>
</feature>
<evidence type="ECO:0000256" key="2">
    <source>
        <dbReference type="SAM" id="SignalP"/>
    </source>
</evidence>
<evidence type="ECO:0008006" key="5">
    <source>
        <dbReference type="Google" id="ProtNLM"/>
    </source>
</evidence>
<proteinExistence type="predicted"/>